<keyword evidence="1" id="KW-0560">Oxidoreductase</keyword>
<dbReference type="RefSeq" id="WP_343889193.1">
    <property type="nucleotide sequence ID" value="NZ_BAAAEH010000017.1"/>
</dbReference>
<name>A0ABU9YAR1_9SPHN</name>
<dbReference type="InterPro" id="IPR003718">
    <property type="entry name" value="OsmC/Ohr_fam"/>
</dbReference>
<dbReference type="EC" id="1.11.1.-" evidence="1"/>
<accession>A0ABU9YAR1</accession>
<organism evidence="1 2">
    <name type="scientific">Sphingomonas oligophenolica</name>
    <dbReference type="NCBI Taxonomy" id="301154"/>
    <lineage>
        <taxon>Bacteria</taxon>
        <taxon>Pseudomonadati</taxon>
        <taxon>Pseudomonadota</taxon>
        <taxon>Alphaproteobacteria</taxon>
        <taxon>Sphingomonadales</taxon>
        <taxon>Sphingomonadaceae</taxon>
        <taxon>Sphingomonas</taxon>
    </lineage>
</organism>
<protein>
    <submittedName>
        <fullName evidence="1">OsmC family protein</fullName>
        <ecNumber evidence="1">1.11.1.-</ecNumber>
    </submittedName>
</protein>
<dbReference type="InterPro" id="IPR036102">
    <property type="entry name" value="OsmC/Ohrsf"/>
</dbReference>
<evidence type="ECO:0000313" key="2">
    <source>
        <dbReference type="Proteomes" id="UP001419910"/>
    </source>
</evidence>
<sequence length="137" mass="14132">MSDLTAAKSWTVTGDVAPTGRVSFRTVGEPGIDIGTVSPIEQLLGAVCSCFGQTCLALMQFHGLAPVGLRVVCHGHKPAGSLVGKGLDQLRLDISFAGSLNGREPRIIDDAKKLCTVTNSLSKDIAVSVALTDGIAA</sequence>
<reference evidence="1 2" key="1">
    <citation type="submission" date="2024-05" db="EMBL/GenBank/DDBJ databases">
        <authorList>
            <person name="Liu Q."/>
            <person name="Xin Y.-H."/>
        </authorList>
    </citation>
    <scope>NUCLEOTIDE SEQUENCE [LARGE SCALE GENOMIC DNA]</scope>
    <source>
        <strain evidence="1 2">CGMCC 1.10181</strain>
    </source>
</reference>
<dbReference type="Proteomes" id="UP001419910">
    <property type="component" value="Unassembled WGS sequence"/>
</dbReference>
<evidence type="ECO:0000313" key="1">
    <source>
        <dbReference type="EMBL" id="MEN2792893.1"/>
    </source>
</evidence>
<dbReference type="Gene3D" id="3.30.300.20">
    <property type="match status" value="1"/>
</dbReference>
<dbReference type="EMBL" id="JBDIME010000035">
    <property type="protein sequence ID" value="MEN2792893.1"/>
    <property type="molecule type" value="Genomic_DNA"/>
</dbReference>
<gene>
    <name evidence="1" type="ORF">ABC974_24910</name>
</gene>
<dbReference type="GO" id="GO:0004601">
    <property type="term" value="F:peroxidase activity"/>
    <property type="evidence" value="ECO:0007669"/>
    <property type="project" value="UniProtKB-KW"/>
</dbReference>
<keyword evidence="2" id="KW-1185">Reference proteome</keyword>
<dbReference type="Pfam" id="PF02566">
    <property type="entry name" value="OsmC"/>
    <property type="match status" value="1"/>
</dbReference>
<dbReference type="InterPro" id="IPR015946">
    <property type="entry name" value="KH_dom-like_a/b"/>
</dbReference>
<keyword evidence="1" id="KW-0575">Peroxidase</keyword>
<proteinExistence type="predicted"/>
<comment type="caution">
    <text evidence="1">The sequence shown here is derived from an EMBL/GenBank/DDBJ whole genome shotgun (WGS) entry which is preliminary data.</text>
</comment>
<dbReference type="SUPFAM" id="SSF82784">
    <property type="entry name" value="OsmC-like"/>
    <property type="match status" value="1"/>
</dbReference>